<evidence type="ECO:0000313" key="3">
    <source>
        <dbReference type="Proteomes" id="UP000298663"/>
    </source>
</evidence>
<name>A0A4U8UQ73_STECR</name>
<dbReference type="EMBL" id="AZBU02000001">
    <property type="protein sequence ID" value="TMS35222.1"/>
    <property type="molecule type" value="Genomic_DNA"/>
</dbReference>
<comment type="caution">
    <text evidence="2">The sequence shown here is derived from an EMBL/GenBank/DDBJ whole genome shotgun (WGS) entry which is preliminary data.</text>
</comment>
<dbReference type="AlphaFoldDB" id="A0A4U8UQ73"/>
<dbReference type="Proteomes" id="UP000298663">
    <property type="component" value="Unassembled WGS sequence"/>
</dbReference>
<organism evidence="2 3">
    <name type="scientific">Steinernema carpocapsae</name>
    <name type="common">Entomopathogenic nematode</name>
    <dbReference type="NCBI Taxonomy" id="34508"/>
    <lineage>
        <taxon>Eukaryota</taxon>
        <taxon>Metazoa</taxon>
        <taxon>Ecdysozoa</taxon>
        <taxon>Nematoda</taxon>
        <taxon>Chromadorea</taxon>
        <taxon>Rhabditida</taxon>
        <taxon>Tylenchina</taxon>
        <taxon>Panagrolaimomorpha</taxon>
        <taxon>Strongyloidoidea</taxon>
        <taxon>Steinernematidae</taxon>
        <taxon>Steinernema</taxon>
    </lineage>
</organism>
<proteinExistence type="predicted"/>
<gene>
    <name evidence="2" type="ORF">L596_002671</name>
</gene>
<keyword evidence="3" id="KW-1185">Reference proteome</keyword>
<reference evidence="2 3" key="1">
    <citation type="journal article" date="2015" name="Genome Biol.">
        <title>Comparative genomics of Steinernema reveals deeply conserved gene regulatory networks.</title>
        <authorList>
            <person name="Dillman A.R."/>
            <person name="Macchietto M."/>
            <person name="Porter C.F."/>
            <person name="Rogers A."/>
            <person name="Williams B."/>
            <person name="Antoshechkin I."/>
            <person name="Lee M.M."/>
            <person name="Goodwin Z."/>
            <person name="Lu X."/>
            <person name="Lewis E.E."/>
            <person name="Goodrich-Blair H."/>
            <person name="Stock S.P."/>
            <person name="Adams B.J."/>
            <person name="Sternberg P.W."/>
            <person name="Mortazavi A."/>
        </authorList>
    </citation>
    <scope>NUCLEOTIDE SEQUENCE [LARGE SCALE GENOMIC DNA]</scope>
    <source>
        <strain evidence="2 3">ALL</strain>
    </source>
</reference>
<evidence type="ECO:0000313" key="2">
    <source>
        <dbReference type="EMBL" id="TMS35222.1"/>
    </source>
</evidence>
<accession>A0A4U8UQ73</accession>
<protein>
    <submittedName>
        <fullName evidence="2">Uncharacterized protein</fullName>
    </submittedName>
</protein>
<reference evidence="2 3" key="2">
    <citation type="journal article" date="2019" name="G3 (Bethesda)">
        <title>Hybrid Assembly of the Genome of the Entomopathogenic Nematode Steinernema carpocapsae Identifies the X-Chromosome.</title>
        <authorList>
            <person name="Serra L."/>
            <person name="Macchietto M."/>
            <person name="Macias-Munoz A."/>
            <person name="McGill C.J."/>
            <person name="Rodriguez I.M."/>
            <person name="Rodriguez B."/>
            <person name="Murad R."/>
            <person name="Mortazavi A."/>
        </authorList>
    </citation>
    <scope>NUCLEOTIDE SEQUENCE [LARGE SCALE GENOMIC DNA]</scope>
    <source>
        <strain evidence="2 3">ALL</strain>
    </source>
</reference>
<evidence type="ECO:0000256" key="1">
    <source>
        <dbReference type="SAM" id="MobiDB-lite"/>
    </source>
</evidence>
<sequence>MCRSIIQLPVSQPTPGCIRAEITFREREQRGKHTHLTRCRRIHRERRLSRLTQPTNCYSQGDHRSGPQSRLSRHAPSRCLCIVALAERRS</sequence>
<feature type="region of interest" description="Disordered" evidence="1">
    <location>
        <begin position="50"/>
        <end position="73"/>
    </location>
</feature>